<evidence type="ECO:0000313" key="8">
    <source>
        <dbReference type="Proteomes" id="UP000280307"/>
    </source>
</evidence>
<dbReference type="InterPro" id="IPR057342">
    <property type="entry name" value="DEXDc_RapA"/>
</dbReference>
<evidence type="ECO:0000256" key="4">
    <source>
        <dbReference type="ARBA" id="ARBA00022840"/>
    </source>
</evidence>
<name>A0A426TRG3_9CHLR</name>
<evidence type="ECO:0000259" key="5">
    <source>
        <dbReference type="PROSITE" id="PS51192"/>
    </source>
</evidence>
<dbReference type="CDD" id="cd18793">
    <property type="entry name" value="SF2_C_SNF"/>
    <property type="match status" value="1"/>
</dbReference>
<evidence type="ECO:0000313" key="7">
    <source>
        <dbReference type="EMBL" id="RRR66079.1"/>
    </source>
</evidence>
<sequence length="695" mass="77432">MTYPLMTLEAGDCWQLVAPRAELAQGRLPLAPALLGLLTTVPVRLVAETPAGPQPLTLHADEGIIIGPALRDLAAAAAGWLRLECRATNPPTLHLLPVAPDPVRLADAPLTTEDGIPLAFDPQDATYLAQFTPRARWPDFRLSLQAAQLAIVAGFDELLSTPLLREVELFEHQLRTARTVLRRMRGRALLCDEVGLGKTVEAGMITLELVARGLARRTLILTPPSLVEQWQGELRRKFGLASIAYDDPTFREQGAAAWGQHERIVASYHTAKREPHRSAILAHEWDLVIIDEAHHLRNRATLLWQFAAELRKKYMLLLTATPVQNNLEELFNLVTLLQPGLLRTARVFQKQFVDRRDKLAPRNVAQLHDLLAEVMVRNRRSTVGMKLTRRIARTESVPLSAEEQRLYLGVSSFVRHHLRSGSSRGRGPLNRMTLLTLQRALGSAGPAAAPMLERLALDTRLAADERATLGELAATARNLTSQAKVERLFALLRTFPDKLVIFTQFRETQALLERHLRAANEEVVLFHGGLTRVQKEESISAFRGPARLLLTTDAGSEGRNLQFCHGIVNFDLPWNPMRIEQRIGRLSRIGQTRDVHVFNLVAADTLEAAILHLLDAKIAMFELVVGEVDMILGNLDDEQEFEDLVADTWAQASDEQAFQAALDHLGERLIAARGAYLRQRAHDDALFGERFAPEG</sequence>
<dbReference type="CDD" id="cd18011">
    <property type="entry name" value="DEXDc_RapA"/>
    <property type="match status" value="1"/>
</dbReference>
<proteinExistence type="predicted"/>
<dbReference type="SMART" id="SM00490">
    <property type="entry name" value="HELICc"/>
    <property type="match status" value="1"/>
</dbReference>
<accession>A0A426TRG3</accession>
<dbReference type="EMBL" id="RSAS01000888">
    <property type="protein sequence ID" value="RRR66079.1"/>
    <property type="molecule type" value="Genomic_DNA"/>
</dbReference>
<evidence type="ECO:0000256" key="1">
    <source>
        <dbReference type="ARBA" id="ARBA00022741"/>
    </source>
</evidence>
<dbReference type="PANTHER" id="PTHR10799">
    <property type="entry name" value="SNF2/RAD54 HELICASE FAMILY"/>
    <property type="match status" value="1"/>
</dbReference>
<feature type="domain" description="Helicase ATP-binding" evidence="5">
    <location>
        <begin position="179"/>
        <end position="340"/>
    </location>
</feature>
<evidence type="ECO:0000256" key="2">
    <source>
        <dbReference type="ARBA" id="ARBA00022801"/>
    </source>
</evidence>
<dbReference type="InterPro" id="IPR014001">
    <property type="entry name" value="Helicase_ATP-bd"/>
</dbReference>
<dbReference type="Proteomes" id="UP000280307">
    <property type="component" value="Unassembled WGS sequence"/>
</dbReference>
<dbReference type="AlphaFoldDB" id="A0A426TRG3"/>
<dbReference type="Pfam" id="PF00176">
    <property type="entry name" value="SNF2-rel_dom"/>
    <property type="match status" value="1"/>
</dbReference>
<dbReference type="InterPro" id="IPR049730">
    <property type="entry name" value="SNF2/RAD54-like_C"/>
</dbReference>
<evidence type="ECO:0000259" key="6">
    <source>
        <dbReference type="PROSITE" id="PS51194"/>
    </source>
</evidence>
<dbReference type="GO" id="GO:0016787">
    <property type="term" value="F:hydrolase activity"/>
    <property type="evidence" value="ECO:0007669"/>
    <property type="project" value="UniProtKB-KW"/>
</dbReference>
<dbReference type="PROSITE" id="PS51194">
    <property type="entry name" value="HELICASE_CTER"/>
    <property type="match status" value="1"/>
</dbReference>
<keyword evidence="1" id="KW-0547">Nucleotide-binding</keyword>
<dbReference type="GO" id="GO:0005524">
    <property type="term" value="F:ATP binding"/>
    <property type="evidence" value="ECO:0007669"/>
    <property type="project" value="UniProtKB-KW"/>
</dbReference>
<gene>
    <name evidence="7" type="ORF">EI684_21310</name>
</gene>
<dbReference type="Pfam" id="PF00271">
    <property type="entry name" value="Helicase_C"/>
    <property type="match status" value="1"/>
</dbReference>
<organism evidence="7 8">
    <name type="scientific">Candidatus Viridilinea halotolerans</name>
    <dbReference type="NCBI Taxonomy" id="2491704"/>
    <lineage>
        <taxon>Bacteria</taxon>
        <taxon>Bacillati</taxon>
        <taxon>Chloroflexota</taxon>
        <taxon>Chloroflexia</taxon>
        <taxon>Chloroflexales</taxon>
        <taxon>Chloroflexineae</taxon>
        <taxon>Oscillochloridaceae</taxon>
        <taxon>Candidatus Viridilinea</taxon>
    </lineage>
</organism>
<dbReference type="SMART" id="SM00487">
    <property type="entry name" value="DEXDc"/>
    <property type="match status" value="1"/>
</dbReference>
<dbReference type="Gene3D" id="3.40.50.300">
    <property type="entry name" value="P-loop containing nucleotide triphosphate hydrolases"/>
    <property type="match status" value="1"/>
</dbReference>
<dbReference type="InterPro" id="IPR001650">
    <property type="entry name" value="Helicase_C-like"/>
</dbReference>
<keyword evidence="4" id="KW-0067">ATP-binding</keyword>
<protein>
    <submittedName>
        <fullName evidence="7">DEAD/DEAH box helicase</fullName>
    </submittedName>
</protein>
<comment type="caution">
    <text evidence="7">The sequence shown here is derived from an EMBL/GenBank/DDBJ whole genome shotgun (WGS) entry which is preliminary data.</text>
</comment>
<keyword evidence="3 7" id="KW-0347">Helicase</keyword>
<dbReference type="SUPFAM" id="SSF52540">
    <property type="entry name" value="P-loop containing nucleoside triphosphate hydrolases"/>
    <property type="match status" value="2"/>
</dbReference>
<keyword evidence="2" id="KW-0378">Hydrolase</keyword>
<dbReference type="GO" id="GO:0004386">
    <property type="term" value="F:helicase activity"/>
    <property type="evidence" value="ECO:0007669"/>
    <property type="project" value="UniProtKB-KW"/>
</dbReference>
<dbReference type="InterPro" id="IPR038718">
    <property type="entry name" value="SNF2-like_sf"/>
</dbReference>
<evidence type="ECO:0000256" key="3">
    <source>
        <dbReference type="ARBA" id="ARBA00022806"/>
    </source>
</evidence>
<dbReference type="InterPro" id="IPR000330">
    <property type="entry name" value="SNF2_N"/>
</dbReference>
<dbReference type="Gene3D" id="3.40.50.10810">
    <property type="entry name" value="Tandem AAA-ATPase domain"/>
    <property type="match status" value="1"/>
</dbReference>
<dbReference type="InterPro" id="IPR027417">
    <property type="entry name" value="P-loop_NTPase"/>
</dbReference>
<feature type="domain" description="Helicase C-terminal" evidence="6">
    <location>
        <begin position="484"/>
        <end position="636"/>
    </location>
</feature>
<reference evidence="7 8" key="1">
    <citation type="submission" date="2018-12" db="EMBL/GenBank/DDBJ databases">
        <title>Genome Sequence of Candidatus Viridilinea halotolerans isolated from saline sulfide-rich spring.</title>
        <authorList>
            <person name="Grouzdev D.S."/>
            <person name="Burganskaya E.I."/>
            <person name="Krutkina M.S."/>
            <person name="Sukhacheva M.V."/>
            <person name="Gorlenko V.M."/>
        </authorList>
    </citation>
    <scope>NUCLEOTIDE SEQUENCE [LARGE SCALE GENOMIC DNA]</scope>
    <source>
        <strain evidence="7">Chok-6</strain>
    </source>
</reference>
<dbReference type="PROSITE" id="PS51192">
    <property type="entry name" value="HELICASE_ATP_BIND_1"/>
    <property type="match status" value="1"/>
</dbReference>